<proteinExistence type="inferred from homology"/>
<dbReference type="EC" id="2.7.1.25" evidence="5 13"/>
<comment type="similarity">
    <text evidence="4 13 14">Belongs to the APS kinase family.</text>
</comment>
<dbReference type="OrthoDB" id="9804504at2"/>
<dbReference type="Proteomes" id="UP000321291">
    <property type="component" value="Chromosome"/>
</dbReference>
<dbReference type="GO" id="GO:0005524">
    <property type="term" value="F:ATP binding"/>
    <property type="evidence" value="ECO:0007669"/>
    <property type="project" value="UniProtKB-UniRule"/>
</dbReference>
<comment type="function">
    <text evidence="2 13 14">Catalyzes the synthesis of activated sulfate.</text>
</comment>
<evidence type="ECO:0000256" key="7">
    <source>
        <dbReference type="ARBA" id="ARBA00022741"/>
    </source>
</evidence>
<dbReference type="UniPathway" id="UPA00140">
    <property type="reaction ID" value="UER00205"/>
</dbReference>
<dbReference type="GO" id="GO:0004020">
    <property type="term" value="F:adenylylsulfate kinase activity"/>
    <property type="evidence" value="ECO:0007669"/>
    <property type="project" value="UniProtKB-UniRule"/>
</dbReference>
<evidence type="ECO:0000256" key="4">
    <source>
        <dbReference type="ARBA" id="ARBA00007008"/>
    </source>
</evidence>
<evidence type="ECO:0000256" key="10">
    <source>
        <dbReference type="ARBA" id="ARBA00029724"/>
    </source>
</evidence>
<dbReference type="CDD" id="cd02027">
    <property type="entry name" value="APSK"/>
    <property type="match status" value="1"/>
</dbReference>
<sequence length="194" mass="21697">MVENIVYHAYSVNQKCRIERNGHRPVVFWFTGLSGSGKSSIASGVERRLFLKGMQVYALDGDNIRTGLNKDLGFTREDRAENLRRIAEVAKLMLDAGMIVLAAFVSPLKSDREMVKLIIGAEHFVEVFVNTSLEECERRDVKGLYKKARLGEIANFTGISAPYEAPECPDLELTEALDIEAAIEKAVNYITLKL</sequence>
<evidence type="ECO:0000259" key="15">
    <source>
        <dbReference type="Pfam" id="PF01583"/>
    </source>
</evidence>
<dbReference type="GO" id="GO:0000103">
    <property type="term" value="P:sulfate assimilation"/>
    <property type="evidence" value="ECO:0007669"/>
    <property type="project" value="UniProtKB-UniRule"/>
</dbReference>
<keyword evidence="6 13" id="KW-0808">Transferase</keyword>
<reference evidence="16 17" key="1">
    <citation type="journal article" date="2017" name="Int. J. Syst. Evol. Microbiol.">
        <title>Arachidicoccus ginsenosidivorans sp. nov., with ginsenoside-converting activity isolated from ginseng cultivating soil.</title>
        <authorList>
            <person name="Siddiqi M.Z."/>
            <person name="Aslam Z."/>
            <person name="Im W.T."/>
        </authorList>
    </citation>
    <scope>NUCLEOTIDE SEQUENCE [LARGE SCALE GENOMIC DNA]</scope>
    <source>
        <strain evidence="16 17">Gsoil 809</strain>
    </source>
</reference>
<keyword evidence="9 13" id="KW-0067">ATP-binding</keyword>
<gene>
    <name evidence="13 16" type="primary">cysC</name>
    <name evidence="16" type="ORF">FSB73_21880</name>
</gene>
<feature type="binding site" evidence="13">
    <location>
        <begin position="32"/>
        <end position="39"/>
    </location>
    <ligand>
        <name>ATP</name>
        <dbReference type="ChEBI" id="CHEBI:30616"/>
    </ligand>
</feature>
<dbReference type="GO" id="GO:0070814">
    <property type="term" value="P:hydrogen sulfide biosynthetic process"/>
    <property type="evidence" value="ECO:0007669"/>
    <property type="project" value="UniProtKB-UniRule"/>
</dbReference>
<dbReference type="AlphaFoldDB" id="A0A5B8VQM2"/>
<evidence type="ECO:0000313" key="17">
    <source>
        <dbReference type="Proteomes" id="UP000321291"/>
    </source>
</evidence>
<keyword evidence="13" id="KW-0597">Phosphoprotein</keyword>
<dbReference type="PANTHER" id="PTHR11055">
    <property type="entry name" value="BIFUNCTIONAL 3'-PHOSPHOADENOSINE 5'-PHOSPHOSULFATE SYNTHASE"/>
    <property type="match status" value="1"/>
</dbReference>
<evidence type="ECO:0000256" key="5">
    <source>
        <dbReference type="ARBA" id="ARBA00012121"/>
    </source>
</evidence>
<evidence type="ECO:0000256" key="14">
    <source>
        <dbReference type="RuleBase" id="RU004347"/>
    </source>
</evidence>
<evidence type="ECO:0000313" key="16">
    <source>
        <dbReference type="EMBL" id="QEC73917.1"/>
    </source>
</evidence>
<dbReference type="SUPFAM" id="SSF52540">
    <property type="entry name" value="P-loop containing nucleoside triphosphate hydrolases"/>
    <property type="match status" value="1"/>
</dbReference>
<evidence type="ECO:0000256" key="12">
    <source>
        <dbReference type="ARBA" id="ARBA00031464"/>
    </source>
</evidence>
<keyword evidence="8 13" id="KW-0418">Kinase</keyword>
<evidence type="ECO:0000256" key="1">
    <source>
        <dbReference type="ARBA" id="ARBA00001823"/>
    </source>
</evidence>
<dbReference type="KEGG" id="agi:FSB73_21880"/>
<dbReference type="NCBIfam" id="TIGR00455">
    <property type="entry name" value="apsK"/>
    <property type="match status" value="1"/>
</dbReference>
<dbReference type="HAMAP" id="MF_00065">
    <property type="entry name" value="Adenylyl_sulf_kinase"/>
    <property type="match status" value="1"/>
</dbReference>
<dbReference type="NCBIfam" id="NF003013">
    <property type="entry name" value="PRK03846.1"/>
    <property type="match status" value="1"/>
</dbReference>
<dbReference type="InterPro" id="IPR027417">
    <property type="entry name" value="P-loop_NTPase"/>
</dbReference>
<dbReference type="InterPro" id="IPR002891">
    <property type="entry name" value="APS"/>
</dbReference>
<evidence type="ECO:0000256" key="13">
    <source>
        <dbReference type="HAMAP-Rule" id="MF_00065"/>
    </source>
</evidence>
<comment type="pathway">
    <text evidence="3 13 14">Sulfur metabolism; hydrogen sulfide biosynthesis; sulfite from sulfate: step 2/3.</text>
</comment>
<protein>
    <recommendedName>
        <fullName evidence="5 13">Adenylyl-sulfate kinase</fullName>
        <ecNumber evidence="5 13">2.7.1.25</ecNumber>
    </recommendedName>
    <alternativeName>
        <fullName evidence="11 13">APS kinase</fullName>
    </alternativeName>
    <alternativeName>
        <fullName evidence="12 13">ATP adenosine-5'-phosphosulfate 3'-phosphotransferase</fullName>
    </alternativeName>
    <alternativeName>
        <fullName evidence="10 13">Adenosine-5'-phosphosulfate kinase</fullName>
    </alternativeName>
</protein>
<keyword evidence="17" id="KW-1185">Reference proteome</keyword>
<feature type="domain" description="APS kinase" evidence="15">
    <location>
        <begin position="25"/>
        <end position="173"/>
    </location>
</feature>
<organism evidence="16 17">
    <name type="scientific">Arachidicoccus ginsenosidivorans</name>
    <dbReference type="NCBI Taxonomy" id="496057"/>
    <lineage>
        <taxon>Bacteria</taxon>
        <taxon>Pseudomonadati</taxon>
        <taxon>Bacteroidota</taxon>
        <taxon>Chitinophagia</taxon>
        <taxon>Chitinophagales</taxon>
        <taxon>Chitinophagaceae</taxon>
        <taxon>Arachidicoccus</taxon>
    </lineage>
</organism>
<dbReference type="PANTHER" id="PTHR11055:SF1">
    <property type="entry name" value="PAPS SYNTHETASE, ISOFORM D"/>
    <property type="match status" value="1"/>
</dbReference>
<feature type="active site" description="Phosphoserine intermediate" evidence="13">
    <location>
        <position position="106"/>
    </location>
</feature>
<evidence type="ECO:0000256" key="2">
    <source>
        <dbReference type="ARBA" id="ARBA00002632"/>
    </source>
</evidence>
<dbReference type="RefSeq" id="WP_146787268.1">
    <property type="nucleotide sequence ID" value="NZ_CP042434.1"/>
</dbReference>
<evidence type="ECO:0000256" key="9">
    <source>
        <dbReference type="ARBA" id="ARBA00022840"/>
    </source>
</evidence>
<evidence type="ECO:0000256" key="11">
    <source>
        <dbReference type="ARBA" id="ARBA00031393"/>
    </source>
</evidence>
<evidence type="ECO:0000256" key="3">
    <source>
        <dbReference type="ARBA" id="ARBA00004806"/>
    </source>
</evidence>
<dbReference type="InterPro" id="IPR059117">
    <property type="entry name" value="APS_kinase_dom"/>
</dbReference>
<evidence type="ECO:0000256" key="6">
    <source>
        <dbReference type="ARBA" id="ARBA00022679"/>
    </source>
</evidence>
<dbReference type="Gene3D" id="3.40.50.300">
    <property type="entry name" value="P-loop containing nucleotide triphosphate hydrolases"/>
    <property type="match status" value="1"/>
</dbReference>
<evidence type="ECO:0000256" key="8">
    <source>
        <dbReference type="ARBA" id="ARBA00022777"/>
    </source>
</evidence>
<comment type="catalytic activity">
    <reaction evidence="1 13 14">
        <text>adenosine 5'-phosphosulfate + ATP = 3'-phosphoadenylyl sulfate + ADP + H(+)</text>
        <dbReference type="Rhea" id="RHEA:24152"/>
        <dbReference type="ChEBI" id="CHEBI:15378"/>
        <dbReference type="ChEBI" id="CHEBI:30616"/>
        <dbReference type="ChEBI" id="CHEBI:58243"/>
        <dbReference type="ChEBI" id="CHEBI:58339"/>
        <dbReference type="ChEBI" id="CHEBI:456216"/>
        <dbReference type="EC" id="2.7.1.25"/>
    </reaction>
</comment>
<keyword evidence="7 13" id="KW-0547">Nucleotide-binding</keyword>
<accession>A0A5B8VQM2</accession>
<name>A0A5B8VQM2_9BACT</name>
<dbReference type="EMBL" id="CP042434">
    <property type="protein sequence ID" value="QEC73917.1"/>
    <property type="molecule type" value="Genomic_DNA"/>
</dbReference>
<dbReference type="Pfam" id="PF01583">
    <property type="entry name" value="APS_kinase"/>
    <property type="match status" value="1"/>
</dbReference>